<evidence type="ECO:0000313" key="4">
    <source>
        <dbReference type="Proteomes" id="UP000184514"/>
    </source>
</evidence>
<proteinExistence type="predicted"/>
<dbReference type="InterPro" id="IPR050336">
    <property type="entry name" value="Chromosome_partition/occlusion"/>
</dbReference>
<dbReference type="RefSeq" id="WP_072632051.1">
    <property type="nucleotide sequence ID" value="NZ_MLCB01000193.1"/>
</dbReference>
<organism evidence="3 4">
    <name type="scientific">Planktotalea frisia</name>
    <dbReference type="NCBI Taxonomy" id="696762"/>
    <lineage>
        <taxon>Bacteria</taxon>
        <taxon>Pseudomonadati</taxon>
        <taxon>Pseudomonadota</taxon>
        <taxon>Alphaproteobacteria</taxon>
        <taxon>Rhodobacterales</taxon>
        <taxon>Paracoccaceae</taxon>
        <taxon>Planktotalea</taxon>
    </lineage>
</organism>
<feature type="region of interest" description="Disordered" evidence="1">
    <location>
        <begin position="1"/>
        <end position="34"/>
    </location>
</feature>
<dbReference type="GO" id="GO:0005694">
    <property type="term" value="C:chromosome"/>
    <property type="evidence" value="ECO:0007669"/>
    <property type="project" value="TreeGrafter"/>
</dbReference>
<dbReference type="SUPFAM" id="SSF110849">
    <property type="entry name" value="ParB/Sulfiredoxin"/>
    <property type="match status" value="1"/>
</dbReference>
<dbReference type="Gene3D" id="3.90.1530.30">
    <property type="match status" value="1"/>
</dbReference>
<dbReference type="GO" id="GO:0007059">
    <property type="term" value="P:chromosome segregation"/>
    <property type="evidence" value="ECO:0007669"/>
    <property type="project" value="TreeGrafter"/>
</dbReference>
<protein>
    <submittedName>
        <fullName evidence="3">Nucleoid occlusion protein</fullName>
    </submittedName>
</protein>
<accession>A0A1L9NSP7</accession>
<feature type="domain" description="ParB-like N-terminal" evidence="2">
    <location>
        <begin position="67"/>
        <end position="158"/>
    </location>
</feature>
<dbReference type="Proteomes" id="UP000184514">
    <property type="component" value="Unassembled WGS sequence"/>
</dbReference>
<dbReference type="InterPro" id="IPR036086">
    <property type="entry name" value="ParB/Sulfiredoxin_sf"/>
</dbReference>
<keyword evidence="4" id="KW-1185">Reference proteome</keyword>
<evidence type="ECO:0000313" key="3">
    <source>
        <dbReference type="EMBL" id="OJI92222.1"/>
    </source>
</evidence>
<dbReference type="EMBL" id="MLCB01000193">
    <property type="protein sequence ID" value="OJI92222.1"/>
    <property type="molecule type" value="Genomic_DNA"/>
</dbReference>
<dbReference type="AlphaFoldDB" id="A0A1L9NSP7"/>
<dbReference type="InterPro" id="IPR037972">
    <property type="entry name" value="RepB_N"/>
</dbReference>
<dbReference type="Pfam" id="PF02195">
    <property type="entry name" value="ParB_N"/>
    <property type="match status" value="1"/>
</dbReference>
<dbReference type="OrthoDB" id="7812516at2"/>
<dbReference type="PANTHER" id="PTHR33375">
    <property type="entry name" value="CHROMOSOME-PARTITIONING PROTEIN PARB-RELATED"/>
    <property type="match status" value="1"/>
</dbReference>
<dbReference type="STRING" id="696762.PFRI_35540"/>
<name>A0A1L9NSP7_9RHOB</name>
<dbReference type="InterPro" id="IPR003115">
    <property type="entry name" value="ParB_N"/>
</dbReference>
<dbReference type="PANTHER" id="PTHR33375:SF1">
    <property type="entry name" value="CHROMOSOME-PARTITIONING PROTEIN PARB-RELATED"/>
    <property type="match status" value="1"/>
</dbReference>
<dbReference type="CDD" id="cd16405">
    <property type="entry name" value="RepB_like_N"/>
    <property type="match status" value="1"/>
</dbReference>
<reference evidence="3 4" key="1">
    <citation type="submission" date="2016-10" db="EMBL/GenBank/DDBJ databases">
        <title>Genome sequence of Planktotalea frisia SH6-1.</title>
        <authorList>
            <person name="Poehlein A."/>
            <person name="Bakenhus I."/>
            <person name="Voget S."/>
            <person name="Brinkhoff T."/>
            <person name="Simon M."/>
        </authorList>
    </citation>
    <scope>NUCLEOTIDE SEQUENCE [LARGE SCALE GENOMIC DNA]</scope>
    <source>
        <strain evidence="3 4">SH6-1</strain>
    </source>
</reference>
<comment type="caution">
    <text evidence="3">The sequence shown here is derived from an EMBL/GenBank/DDBJ whole genome shotgun (WGS) entry which is preliminary data.</text>
</comment>
<dbReference type="SMART" id="SM00470">
    <property type="entry name" value="ParB"/>
    <property type="match status" value="1"/>
</dbReference>
<gene>
    <name evidence="3" type="primary">noc_2</name>
    <name evidence="3" type="ORF">PFRI_35540</name>
</gene>
<sequence>MAKRKRLAPAQPRSADDTPLETKSITGLSPHPAPPIASVAGDASATAALEELSETLRRARAEGRMITPIPLSQIDETYLVRDRVVVDGEDMEALKTSIQARGQQTPIEVVELGKDRYGLISGWRRLQALRANGADAAKAIITAPREAPDAYIAMIEENEIRVGLSYFERARIVVKSVEASVFDSHKSALQSLFSTASRAKRSKVKSFIPLVQALGDHLRFPAELGERFGLQLSKALLSDPYAPRRMSSALRVADPQSAQAEQDALNEALKQCLETEEKPMSPKVSKAKVRSVSPIDGVQVSTTGSAITLQGKRVDPMLYSDLLQWLKTWA</sequence>
<evidence type="ECO:0000259" key="2">
    <source>
        <dbReference type="SMART" id="SM00470"/>
    </source>
</evidence>
<evidence type="ECO:0000256" key="1">
    <source>
        <dbReference type="SAM" id="MobiDB-lite"/>
    </source>
</evidence>